<gene>
    <name evidence="1" type="ORF">LCGC14_1454350</name>
</gene>
<organism evidence="1">
    <name type="scientific">marine sediment metagenome</name>
    <dbReference type="NCBI Taxonomy" id="412755"/>
    <lineage>
        <taxon>unclassified sequences</taxon>
        <taxon>metagenomes</taxon>
        <taxon>ecological metagenomes</taxon>
    </lineage>
</organism>
<accession>A0A0F9JGU0</accession>
<name>A0A0F9JGU0_9ZZZZ</name>
<dbReference type="EMBL" id="LAZR01010052">
    <property type="protein sequence ID" value="KKM69084.1"/>
    <property type="molecule type" value="Genomic_DNA"/>
</dbReference>
<protein>
    <submittedName>
        <fullName evidence="1">Uncharacterized protein</fullName>
    </submittedName>
</protein>
<dbReference type="AlphaFoldDB" id="A0A0F9JGU0"/>
<sequence length="57" mass="6685">MIKPEKSWKMSREFEKKVDDLSIKYIEQGILEADLVRALEACKILPLSRIIEHNVKT</sequence>
<evidence type="ECO:0000313" key="1">
    <source>
        <dbReference type="EMBL" id="KKM69084.1"/>
    </source>
</evidence>
<proteinExistence type="predicted"/>
<reference evidence="1" key="1">
    <citation type="journal article" date="2015" name="Nature">
        <title>Complex archaea that bridge the gap between prokaryotes and eukaryotes.</title>
        <authorList>
            <person name="Spang A."/>
            <person name="Saw J.H."/>
            <person name="Jorgensen S.L."/>
            <person name="Zaremba-Niedzwiedzka K."/>
            <person name="Martijn J."/>
            <person name="Lind A.E."/>
            <person name="van Eijk R."/>
            <person name="Schleper C."/>
            <person name="Guy L."/>
            <person name="Ettema T.J."/>
        </authorList>
    </citation>
    <scope>NUCLEOTIDE SEQUENCE</scope>
</reference>
<comment type="caution">
    <text evidence="1">The sequence shown here is derived from an EMBL/GenBank/DDBJ whole genome shotgun (WGS) entry which is preliminary data.</text>
</comment>